<reference evidence="1 2" key="1">
    <citation type="journal article" date="2014" name="Genome Announc.">
        <title>Genome Sequence of Afipia felis Strain 76713, Isolated in Hospital Water Using an Amoeba Co-Culture Procedure.</title>
        <authorList>
            <person name="Benamar S."/>
            <person name="La Scola B."/>
            <person name="Croce O."/>
        </authorList>
    </citation>
    <scope>NUCLEOTIDE SEQUENCE [LARGE SCALE GENOMIC DNA]</scope>
    <source>
        <strain evidence="1 2">76713</strain>
    </source>
</reference>
<comment type="caution">
    <text evidence="1">The sequence shown here is derived from an EMBL/GenBank/DDBJ whole genome shotgun (WGS) entry which is preliminary data.</text>
</comment>
<sequence>MFDRLKTFLGAPESKSSRSAQVLAFASGGRARWTPRDYTALAREGYLANAVVHRAVRMIAENAASCVYLLYEGARELEAHPLARLLARPNPKQDGASLFETLYAHMLLSGNAYVEGVALDGDVRELYVLRPDRMKVVPGADGWAEAYEYSVGARSVRFDQSAQRVPPILHLTFFHPLDDHYGLAPLEAAAVAVDTHNAAAKWNKALLDNAARPSGALVYAGPEGTVLSDSQFERLKRELTDTYQGAANAGRPLLLEGGLDWKAMSLTPKDMDFLEAKNAAAREIALAFGVPPMLLGIPGDNTYANFQEANRALWRQTILPLASRVGQALAQWLGPQFGNDLRLAIDTDRIDALAADRSVLWDRIERAQFLTLNEKREAAGYAPVKDGDRFE</sequence>
<evidence type="ECO:0000313" key="2">
    <source>
        <dbReference type="Proteomes" id="UP000035762"/>
    </source>
</evidence>
<evidence type="ECO:0000313" key="1">
    <source>
        <dbReference type="EMBL" id="CEG08478.1"/>
    </source>
</evidence>
<dbReference type="InterPro" id="IPR006427">
    <property type="entry name" value="Portal_HK97"/>
</dbReference>
<gene>
    <name evidence="1" type="ORF">BN961_01894</name>
</gene>
<dbReference type="InterPro" id="IPR006944">
    <property type="entry name" value="Phage/GTA_portal"/>
</dbReference>
<dbReference type="AlphaFoldDB" id="A0A090N7E8"/>
<dbReference type="Pfam" id="PF04860">
    <property type="entry name" value="Phage_portal"/>
    <property type="match status" value="1"/>
</dbReference>
<dbReference type="RefSeq" id="WP_048756357.1">
    <property type="nucleotide sequence ID" value="NZ_CCAZ020000001.1"/>
</dbReference>
<proteinExistence type="predicted"/>
<dbReference type="STRING" id="1035.BN961_01894"/>
<accession>A0A090N7E8</accession>
<dbReference type="OrthoDB" id="9134461at2"/>
<keyword evidence="2" id="KW-1185">Reference proteome</keyword>
<dbReference type="NCBIfam" id="TIGR01537">
    <property type="entry name" value="portal_HK97"/>
    <property type="match status" value="1"/>
</dbReference>
<dbReference type="Proteomes" id="UP000035762">
    <property type="component" value="Unassembled WGS sequence"/>
</dbReference>
<dbReference type="EMBL" id="CCAZ020000001">
    <property type="protein sequence ID" value="CEG08478.1"/>
    <property type="molecule type" value="Genomic_DNA"/>
</dbReference>
<name>A0A090N7E8_AFIFE</name>
<protein>
    <submittedName>
        <fullName evidence="1">Phage portal protein, HK97 family</fullName>
    </submittedName>
</protein>
<organism evidence="1 2">
    <name type="scientific">Afipia felis</name>
    <name type="common">Cat scratch disease bacillus</name>
    <dbReference type="NCBI Taxonomy" id="1035"/>
    <lineage>
        <taxon>Bacteria</taxon>
        <taxon>Pseudomonadati</taxon>
        <taxon>Pseudomonadota</taxon>
        <taxon>Alphaproteobacteria</taxon>
        <taxon>Hyphomicrobiales</taxon>
        <taxon>Nitrobacteraceae</taxon>
        <taxon>Afipia</taxon>
    </lineage>
</organism>